<dbReference type="PROSITE" id="PS00211">
    <property type="entry name" value="ABC_TRANSPORTER_1"/>
    <property type="match status" value="1"/>
</dbReference>
<organism evidence="4">
    <name type="scientific">Desulfobacca acetoxidans</name>
    <dbReference type="NCBI Taxonomy" id="60893"/>
    <lineage>
        <taxon>Bacteria</taxon>
        <taxon>Pseudomonadati</taxon>
        <taxon>Thermodesulfobacteriota</taxon>
        <taxon>Desulfobaccia</taxon>
        <taxon>Desulfobaccales</taxon>
        <taxon>Desulfobaccaceae</taxon>
        <taxon>Desulfobacca</taxon>
    </lineage>
</organism>
<dbReference type="AlphaFoldDB" id="A0A7C5AMZ4"/>
<sequence length="321" mass="35896">MPEEAANQVLRLLGLTKRFGARVAVDQVELTVYQGEAFALVGPDGAGKTTIMRLVTGLMDPDAGRVEVLGFNPATQGDRVRSFIGYLPQRFGLYDDLTVLENLTFYADLHLVDRETRTRRLPELLEFSGLAPFQERLVAHLSGGMRQKLGLICVLIHRPRLLILDEPTFGVDPVSRREFWHMLYQLLKSNITIFLSTAYLDEAERAHRVGLLYQGRLLAADTPLNLKRAYVGRLLEVKALDLQGARRVLDKNPCCRQVLVRGDRLLVTMDHDETPQGSLTRALEAQGLEGVSLNPVEPTLEDVFVQMVGGQERGTLDKARP</sequence>
<accession>A0A7C5AMZ4</accession>
<name>A0A7C5AMZ4_9BACT</name>
<protein>
    <submittedName>
        <fullName evidence="4">ABC transporter ATP-binding protein</fullName>
    </submittedName>
</protein>
<evidence type="ECO:0000256" key="1">
    <source>
        <dbReference type="ARBA" id="ARBA00022741"/>
    </source>
</evidence>
<dbReference type="Gene3D" id="3.40.50.300">
    <property type="entry name" value="P-loop containing nucleotide triphosphate hydrolases"/>
    <property type="match status" value="1"/>
</dbReference>
<dbReference type="Pfam" id="PF00005">
    <property type="entry name" value="ABC_tran"/>
    <property type="match status" value="1"/>
</dbReference>
<dbReference type="InterPro" id="IPR027417">
    <property type="entry name" value="P-loop_NTPase"/>
</dbReference>
<proteinExistence type="predicted"/>
<dbReference type="PANTHER" id="PTHR43038">
    <property type="entry name" value="ATP-BINDING CASSETTE, SUB-FAMILY H, MEMBER 1"/>
    <property type="match status" value="1"/>
</dbReference>
<reference evidence="4" key="1">
    <citation type="journal article" date="2020" name="mSystems">
        <title>Genome- and Community-Level Interaction Insights into Carbon Utilization and Element Cycling Functions of Hydrothermarchaeota in Hydrothermal Sediment.</title>
        <authorList>
            <person name="Zhou Z."/>
            <person name="Liu Y."/>
            <person name="Xu W."/>
            <person name="Pan J."/>
            <person name="Luo Z.H."/>
            <person name="Li M."/>
        </authorList>
    </citation>
    <scope>NUCLEOTIDE SEQUENCE [LARGE SCALE GENOMIC DNA]</scope>
    <source>
        <strain evidence="4">SpSt-853</strain>
    </source>
</reference>
<dbReference type="SUPFAM" id="SSF52540">
    <property type="entry name" value="P-loop containing nucleoside triphosphate hydrolases"/>
    <property type="match status" value="1"/>
</dbReference>
<dbReference type="PANTHER" id="PTHR43038:SF3">
    <property type="entry name" value="ABC TRANSPORTER G FAMILY MEMBER 20 ISOFORM X1"/>
    <property type="match status" value="1"/>
</dbReference>
<keyword evidence="1" id="KW-0547">Nucleotide-binding</keyword>
<evidence type="ECO:0000256" key="2">
    <source>
        <dbReference type="ARBA" id="ARBA00022840"/>
    </source>
</evidence>
<dbReference type="GO" id="GO:0016887">
    <property type="term" value="F:ATP hydrolysis activity"/>
    <property type="evidence" value="ECO:0007669"/>
    <property type="project" value="InterPro"/>
</dbReference>
<dbReference type="PROSITE" id="PS50893">
    <property type="entry name" value="ABC_TRANSPORTER_2"/>
    <property type="match status" value="1"/>
</dbReference>
<dbReference type="SMART" id="SM00382">
    <property type="entry name" value="AAA"/>
    <property type="match status" value="1"/>
</dbReference>
<feature type="domain" description="ABC transporter" evidence="3">
    <location>
        <begin position="10"/>
        <end position="239"/>
    </location>
</feature>
<dbReference type="CDD" id="cd03230">
    <property type="entry name" value="ABC_DR_subfamily_A"/>
    <property type="match status" value="1"/>
</dbReference>
<dbReference type="EMBL" id="DTKJ01000074">
    <property type="protein sequence ID" value="HGZ12666.1"/>
    <property type="molecule type" value="Genomic_DNA"/>
</dbReference>
<gene>
    <name evidence="4" type="ORF">ENW48_10715</name>
</gene>
<evidence type="ECO:0000313" key="4">
    <source>
        <dbReference type="EMBL" id="HGZ12666.1"/>
    </source>
</evidence>
<dbReference type="InterPro" id="IPR017871">
    <property type="entry name" value="ABC_transporter-like_CS"/>
</dbReference>
<dbReference type="GO" id="GO:0005524">
    <property type="term" value="F:ATP binding"/>
    <property type="evidence" value="ECO:0007669"/>
    <property type="project" value="UniProtKB-KW"/>
</dbReference>
<dbReference type="InterPro" id="IPR003593">
    <property type="entry name" value="AAA+_ATPase"/>
</dbReference>
<comment type="caution">
    <text evidence="4">The sequence shown here is derived from an EMBL/GenBank/DDBJ whole genome shotgun (WGS) entry which is preliminary data.</text>
</comment>
<evidence type="ECO:0000259" key="3">
    <source>
        <dbReference type="PROSITE" id="PS50893"/>
    </source>
</evidence>
<dbReference type="InterPro" id="IPR003439">
    <property type="entry name" value="ABC_transporter-like_ATP-bd"/>
</dbReference>
<keyword evidence="2 4" id="KW-0067">ATP-binding</keyword>